<dbReference type="RefSeq" id="WP_129002764.1">
    <property type="nucleotide sequence ID" value="NZ_SDHZ01000001.1"/>
</dbReference>
<evidence type="ECO:0000313" key="2">
    <source>
        <dbReference type="Proteomes" id="UP000290545"/>
    </source>
</evidence>
<reference evidence="1 2" key="1">
    <citation type="submission" date="2019-01" db="EMBL/GenBank/DDBJ databases">
        <title>Filimonas sp. strain TTM-71.</title>
        <authorList>
            <person name="Chen W.-M."/>
        </authorList>
    </citation>
    <scope>NUCLEOTIDE SEQUENCE [LARGE SCALE GENOMIC DNA]</scope>
    <source>
        <strain evidence="1 2">TTM-71</strain>
    </source>
</reference>
<name>A0A4Q1DBZ4_9BACT</name>
<keyword evidence="2" id="KW-1185">Reference proteome</keyword>
<protein>
    <submittedName>
        <fullName evidence="1">Uncharacterized protein</fullName>
    </submittedName>
</protein>
<accession>A0A4Q1DBZ4</accession>
<comment type="caution">
    <text evidence="1">The sequence shown here is derived from an EMBL/GenBank/DDBJ whole genome shotgun (WGS) entry which is preliminary data.</text>
</comment>
<dbReference type="EMBL" id="SDHZ01000001">
    <property type="protein sequence ID" value="RXK87014.1"/>
    <property type="molecule type" value="Genomic_DNA"/>
</dbReference>
<gene>
    <name evidence="1" type="ORF">ESB13_09590</name>
</gene>
<sequence>MPTTFPLKVDLPEKIGSIPNPDDFVELVRLIEMIGVYHDDEKKTPLTRDEIAAWLEQFLQVDHAYPDYKTLEVCSNGSDLIERMLAALERMTPGNDPAKEE</sequence>
<evidence type="ECO:0000313" key="1">
    <source>
        <dbReference type="EMBL" id="RXK87014.1"/>
    </source>
</evidence>
<dbReference type="AlphaFoldDB" id="A0A4Q1DBZ4"/>
<proteinExistence type="predicted"/>
<dbReference type="Proteomes" id="UP000290545">
    <property type="component" value="Unassembled WGS sequence"/>
</dbReference>
<organism evidence="1 2">
    <name type="scientific">Filimonas effusa</name>
    <dbReference type="NCBI Taxonomy" id="2508721"/>
    <lineage>
        <taxon>Bacteria</taxon>
        <taxon>Pseudomonadati</taxon>
        <taxon>Bacteroidota</taxon>
        <taxon>Chitinophagia</taxon>
        <taxon>Chitinophagales</taxon>
        <taxon>Chitinophagaceae</taxon>
        <taxon>Filimonas</taxon>
    </lineage>
</organism>